<reference evidence="4" key="1">
    <citation type="submission" date="2025-08" db="UniProtKB">
        <authorList>
            <consortium name="RefSeq"/>
        </authorList>
    </citation>
    <scope>IDENTIFICATION</scope>
    <source>
        <tissue evidence="4">Young leaves</tissue>
    </source>
</reference>
<feature type="repeat" description="PPR" evidence="2">
    <location>
        <begin position="317"/>
        <end position="351"/>
    </location>
</feature>
<dbReference type="Proteomes" id="UP000228380">
    <property type="component" value="Unplaced"/>
</dbReference>
<dbReference type="PANTHER" id="PTHR47926">
    <property type="entry name" value="PENTATRICOPEPTIDE REPEAT-CONTAINING PROTEIN"/>
    <property type="match status" value="1"/>
</dbReference>
<dbReference type="Pfam" id="PF13041">
    <property type="entry name" value="PPR_2"/>
    <property type="match status" value="2"/>
</dbReference>
<dbReference type="Pfam" id="PF20431">
    <property type="entry name" value="E_motif"/>
    <property type="match status" value="1"/>
</dbReference>
<dbReference type="AlphaFoldDB" id="A0A8B7BIC9"/>
<evidence type="ECO:0000256" key="1">
    <source>
        <dbReference type="ARBA" id="ARBA00022737"/>
    </source>
</evidence>
<organism evidence="3 4">
    <name type="scientific">Phoenix dactylifera</name>
    <name type="common">Date palm</name>
    <dbReference type="NCBI Taxonomy" id="42345"/>
    <lineage>
        <taxon>Eukaryota</taxon>
        <taxon>Viridiplantae</taxon>
        <taxon>Streptophyta</taxon>
        <taxon>Embryophyta</taxon>
        <taxon>Tracheophyta</taxon>
        <taxon>Spermatophyta</taxon>
        <taxon>Magnoliopsida</taxon>
        <taxon>Liliopsida</taxon>
        <taxon>Arecaceae</taxon>
        <taxon>Coryphoideae</taxon>
        <taxon>Phoeniceae</taxon>
        <taxon>Phoenix</taxon>
    </lineage>
</organism>
<proteinExistence type="predicted"/>
<dbReference type="InterPro" id="IPR046848">
    <property type="entry name" value="E_motif"/>
</dbReference>
<keyword evidence="3" id="KW-1185">Reference proteome</keyword>
<protein>
    <submittedName>
        <fullName evidence="4">Pentatricopeptide repeat-containing protein At5g06540-like</fullName>
    </submittedName>
</protein>
<dbReference type="PROSITE" id="PS51375">
    <property type="entry name" value="PPR"/>
    <property type="match status" value="3"/>
</dbReference>
<dbReference type="GO" id="GO:0009451">
    <property type="term" value="P:RNA modification"/>
    <property type="evidence" value="ECO:0007669"/>
    <property type="project" value="InterPro"/>
</dbReference>
<gene>
    <name evidence="4" type="primary">LOC103697231</name>
</gene>
<dbReference type="InterPro" id="IPR046960">
    <property type="entry name" value="PPR_At4g14850-like_plant"/>
</dbReference>
<accession>A0A8B7BIC9</accession>
<feature type="repeat" description="PPR" evidence="2">
    <location>
        <begin position="216"/>
        <end position="250"/>
    </location>
</feature>
<dbReference type="Pfam" id="PF01535">
    <property type="entry name" value="PPR"/>
    <property type="match status" value="2"/>
</dbReference>
<dbReference type="Gene3D" id="1.25.40.10">
    <property type="entry name" value="Tetratricopeptide repeat domain"/>
    <property type="match status" value="2"/>
</dbReference>
<dbReference type="GO" id="GO:0003723">
    <property type="term" value="F:RNA binding"/>
    <property type="evidence" value="ECO:0007669"/>
    <property type="project" value="InterPro"/>
</dbReference>
<dbReference type="InterPro" id="IPR011990">
    <property type="entry name" value="TPR-like_helical_dom_sf"/>
</dbReference>
<dbReference type="GeneID" id="103697231"/>
<sequence>MSHRNLPSSLRQPCSDFLASVLSFLYSSSPSFSDLRRAHGLLIVFGAAFDKLVARRLVALYCRRSAGALDYALLLHSHLRHPDPVASNLILKNLVRRAQPSDVIAFYCRQAHLAGCRPSRCTFPLLVTAVKLRDSIHEGEAFHCLAIKLGFLSHLPIPNSLLHMYASCDGLTLARQLFDEMLERDRISYNSLIDGYVKSGDLEEAERLFWSTPDRNVVSWSTLFNGYVRNRMFQNAVGFFHQMQEIGVEPDSCSVVSLLSMYALFKSASQGKSVHGFVVRRWLHLLTPVSTALVDFYCKCGLLDAAVSLFERIPKKDLICWNSLISGLGSCGRGQEALGFFSQMLHEGVQPDDITFIGILVACAHSGLVDEGQRYFKMMSSVFGIKPSFAHYWCLVDLSVRAQKPNDALKIIQDMPLDNQSAIWGAVIWLAKVHGDISVGEFLGKRLIELEPDNSRRYLPLVNVYAAASRWDKYNGLQELMKARGLKNLPDCTLIDLNVVVHKFLVGDKSQHEIQKIYGVLKEIAEQLTLQPSGAAEDALTESM</sequence>
<dbReference type="OrthoDB" id="742641at2759"/>
<name>A0A8B7BIC9_PHODC</name>
<keyword evidence="1" id="KW-0677">Repeat</keyword>
<dbReference type="RefSeq" id="XP_008777273.2">
    <property type="nucleotide sequence ID" value="XM_008779051.2"/>
</dbReference>
<feature type="repeat" description="PPR" evidence="2">
    <location>
        <begin position="185"/>
        <end position="215"/>
    </location>
</feature>
<dbReference type="KEGG" id="pda:103697231"/>
<dbReference type="FunFam" id="1.25.40.10:FF:000184">
    <property type="entry name" value="Pentatricopeptide repeat-containing protein, chloroplastic"/>
    <property type="match status" value="1"/>
</dbReference>
<evidence type="ECO:0000313" key="4">
    <source>
        <dbReference type="RefSeq" id="XP_008777273.2"/>
    </source>
</evidence>
<dbReference type="NCBIfam" id="TIGR00756">
    <property type="entry name" value="PPR"/>
    <property type="match status" value="3"/>
</dbReference>
<evidence type="ECO:0000313" key="3">
    <source>
        <dbReference type="Proteomes" id="UP000228380"/>
    </source>
</evidence>
<evidence type="ECO:0000256" key="2">
    <source>
        <dbReference type="PROSITE-ProRule" id="PRU00708"/>
    </source>
</evidence>
<dbReference type="InterPro" id="IPR002885">
    <property type="entry name" value="PPR_rpt"/>
</dbReference>
<dbReference type="PANTHER" id="PTHR47926:SF365">
    <property type="entry name" value="DYW DOMAIN-CONTAINING PROTEIN"/>
    <property type="match status" value="1"/>
</dbReference>